<dbReference type="EMBL" id="JADGJQ010000040">
    <property type="protein sequence ID" value="KAJ3176494.1"/>
    <property type="molecule type" value="Genomic_DNA"/>
</dbReference>
<reference evidence="3" key="1">
    <citation type="submission" date="2020-05" db="EMBL/GenBank/DDBJ databases">
        <title>Phylogenomic resolution of chytrid fungi.</title>
        <authorList>
            <person name="Stajich J.E."/>
            <person name="Amses K."/>
            <person name="Simmons R."/>
            <person name="Seto K."/>
            <person name="Myers J."/>
            <person name="Bonds A."/>
            <person name="Quandt C.A."/>
            <person name="Barry K."/>
            <person name="Liu P."/>
            <person name="Grigoriev I."/>
            <person name="Longcore J.E."/>
            <person name="James T.Y."/>
        </authorList>
    </citation>
    <scope>NUCLEOTIDE SEQUENCE</scope>
    <source>
        <strain evidence="3">JEL0379</strain>
    </source>
</reference>
<dbReference type="Pfam" id="PF13350">
    <property type="entry name" value="Y_phosphatase3"/>
    <property type="match status" value="2"/>
</dbReference>
<evidence type="ECO:0000313" key="3">
    <source>
        <dbReference type="EMBL" id="KAJ3176494.1"/>
    </source>
</evidence>
<gene>
    <name evidence="3" type="ORF">HDU87_005188</name>
</gene>
<name>A0AAD5TJM7_9FUNG</name>
<dbReference type="Proteomes" id="UP001212152">
    <property type="component" value="Unassembled WGS sequence"/>
</dbReference>
<dbReference type="PANTHER" id="PTHR31126">
    <property type="entry name" value="TYROSINE-PROTEIN PHOSPHATASE"/>
    <property type="match status" value="1"/>
</dbReference>
<dbReference type="PANTHER" id="PTHR31126:SF1">
    <property type="entry name" value="TYROSINE SPECIFIC PROTEIN PHOSPHATASES DOMAIN-CONTAINING PROTEIN"/>
    <property type="match status" value="1"/>
</dbReference>
<proteinExistence type="predicted"/>
<dbReference type="InterPro" id="IPR026893">
    <property type="entry name" value="Tyr/Ser_Pase_IphP-type"/>
</dbReference>
<evidence type="ECO:0000256" key="1">
    <source>
        <dbReference type="SAM" id="MobiDB-lite"/>
    </source>
</evidence>
<feature type="compositionally biased region" description="Basic and acidic residues" evidence="1">
    <location>
        <begin position="188"/>
        <end position="203"/>
    </location>
</feature>
<accession>A0AAD5TJM7</accession>
<organism evidence="3 4">
    <name type="scientific">Geranomyces variabilis</name>
    <dbReference type="NCBI Taxonomy" id="109894"/>
    <lineage>
        <taxon>Eukaryota</taxon>
        <taxon>Fungi</taxon>
        <taxon>Fungi incertae sedis</taxon>
        <taxon>Chytridiomycota</taxon>
        <taxon>Chytridiomycota incertae sedis</taxon>
        <taxon>Chytridiomycetes</taxon>
        <taxon>Spizellomycetales</taxon>
        <taxon>Powellomycetaceae</taxon>
        <taxon>Geranomyces</taxon>
    </lineage>
</organism>
<dbReference type="AlphaFoldDB" id="A0AAD5TJM7"/>
<dbReference type="GO" id="GO:0004721">
    <property type="term" value="F:phosphoprotein phosphatase activity"/>
    <property type="evidence" value="ECO:0007669"/>
    <property type="project" value="InterPro"/>
</dbReference>
<feature type="region of interest" description="Disordered" evidence="1">
    <location>
        <begin position="161"/>
        <end position="211"/>
    </location>
</feature>
<feature type="region of interest" description="Disordered" evidence="1">
    <location>
        <begin position="1"/>
        <end position="28"/>
    </location>
</feature>
<comment type="caution">
    <text evidence="3">The sequence shown here is derived from an EMBL/GenBank/DDBJ whole genome shotgun (WGS) entry which is preliminary data.</text>
</comment>
<feature type="compositionally biased region" description="Acidic residues" evidence="1">
    <location>
        <begin position="175"/>
        <end position="187"/>
    </location>
</feature>
<evidence type="ECO:0000259" key="2">
    <source>
        <dbReference type="PROSITE" id="PS50056"/>
    </source>
</evidence>
<dbReference type="InterPro" id="IPR029021">
    <property type="entry name" value="Prot-tyrosine_phosphatase-like"/>
</dbReference>
<dbReference type="PROSITE" id="PS50056">
    <property type="entry name" value="TYR_PHOSPHATASE_2"/>
    <property type="match status" value="1"/>
</dbReference>
<feature type="compositionally biased region" description="Low complexity" evidence="1">
    <location>
        <begin position="1"/>
        <end position="14"/>
    </location>
</feature>
<evidence type="ECO:0000313" key="4">
    <source>
        <dbReference type="Proteomes" id="UP001212152"/>
    </source>
</evidence>
<feature type="domain" description="Tyrosine specific protein phosphatases" evidence="2">
    <location>
        <begin position="295"/>
        <end position="367"/>
    </location>
</feature>
<keyword evidence="4" id="KW-1185">Reference proteome</keyword>
<dbReference type="PROSITE" id="PS00383">
    <property type="entry name" value="TYR_PHOSPHATASE_1"/>
    <property type="match status" value="1"/>
</dbReference>
<dbReference type="InterPro" id="IPR000387">
    <property type="entry name" value="Tyr_Pase_dom"/>
</dbReference>
<dbReference type="SUPFAM" id="SSF52799">
    <property type="entry name" value="(Phosphotyrosine protein) phosphatases II"/>
    <property type="match status" value="2"/>
</dbReference>
<protein>
    <recommendedName>
        <fullName evidence="2">Tyrosine specific protein phosphatases domain-containing protein</fullName>
    </recommendedName>
</protein>
<dbReference type="Gene3D" id="3.90.190.10">
    <property type="entry name" value="Protein tyrosine phosphatase superfamily"/>
    <property type="match status" value="1"/>
</dbReference>
<dbReference type="InterPro" id="IPR016130">
    <property type="entry name" value="Tyr_Pase_AS"/>
</dbReference>
<sequence length="427" mass="46060">MTSTTTHPTTTTTTADSHQAAAPLPTAHESVSIGTTAAATNSTAHAALKHDLAAGNAQVVLNPADRPIPDVLQNIVNFRDVGKNYNADIGADVLKVGNLFRSGRLDDATTDDLTLLTDMFHIKTVIDLRSETEGKMGEEVVNTFPASAINEQTRLAEIVRFLPPPIGKTPPKDSDVDDESGDDDDEAEMARKAHDAEKAHDVDGSNATAAAAPAAENAAARAPSRPRVTYYVNFAGSSFRRNSVWKPLRFSSKLKVIGLMAMHQKPRVVTLVGSEVINPAGLNGLNEAFLAYCGPEIIRALRLMSVPRHYPLLVHCTQGKDRTGLVIALALHCAGASLDLIALDYARTQRGLERQRAVMVEEMRKTGLDPVFSDAPVEVIRHVWDVLEKQYGGPDAYLDRHGFNATQRARLAACLKLVAEPAQTANL</sequence>